<feature type="transmembrane region" description="Helical" evidence="1">
    <location>
        <begin position="51"/>
        <end position="72"/>
    </location>
</feature>
<sequence length="136" mass="14131">MKSVRMITMKPGMVLLRSILIGTVGGAAICTVLLLLAAAVIQSSGKLPQDLLQPLVLVICGISAFFSGFLSAKVSRKRGLLLGAGCGLLLFLLCLIGGVVNSHDVASVSSLTRLLVMVFAGALGGYLAVYQSQKIR</sequence>
<protein>
    <submittedName>
        <fullName evidence="2">TIGR04086 family membrane protein</fullName>
    </submittedName>
</protein>
<dbReference type="KEGG" id="caml:H6X83_06710"/>
<reference evidence="2 3" key="1">
    <citation type="submission" date="2020-08" db="EMBL/GenBank/DDBJ databases">
        <authorList>
            <person name="Ren C."/>
            <person name="Gu Y."/>
            <person name="Xu Y."/>
        </authorList>
    </citation>
    <scope>NUCLEOTIDE SEQUENCE [LARGE SCALE GENOMIC DNA]</scope>
    <source>
        <strain evidence="2 3">LBM18003</strain>
    </source>
</reference>
<proteinExistence type="predicted"/>
<dbReference type="RefSeq" id="WP_212508348.1">
    <property type="nucleotide sequence ID" value="NZ_CP060696.1"/>
</dbReference>
<keyword evidence="1" id="KW-0812">Transmembrane</keyword>
<dbReference type="EMBL" id="CP060696">
    <property type="protein sequence ID" value="QNO19282.1"/>
    <property type="molecule type" value="Genomic_DNA"/>
</dbReference>
<dbReference type="Proteomes" id="UP000516046">
    <property type="component" value="Chromosome"/>
</dbReference>
<keyword evidence="3" id="KW-1185">Reference proteome</keyword>
<dbReference type="NCBIfam" id="TIGR04086">
    <property type="entry name" value="TIGR04086_membr"/>
    <property type="match status" value="1"/>
</dbReference>
<evidence type="ECO:0000256" key="1">
    <source>
        <dbReference type="SAM" id="Phobius"/>
    </source>
</evidence>
<keyword evidence="1" id="KW-1133">Transmembrane helix</keyword>
<accession>A0A7G9WKS0</accession>
<organism evidence="2 3">
    <name type="scientific">Caproicibacterium amylolyticum</name>
    <dbReference type="NCBI Taxonomy" id="2766537"/>
    <lineage>
        <taxon>Bacteria</taxon>
        <taxon>Bacillati</taxon>
        <taxon>Bacillota</taxon>
        <taxon>Clostridia</taxon>
        <taxon>Eubacteriales</taxon>
        <taxon>Oscillospiraceae</taxon>
        <taxon>Caproicibacterium</taxon>
    </lineage>
</organism>
<dbReference type="Pfam" id="PF12670">
    <property type="entry name" value="DUF3792"/>
    <property type="match status" value="1"/>
</dbReference>
<feature type="transmembrane region" description="Helical" evidence="1">
    <location>
        <begin position="111"/>
        <end position="130"/>
    </location>
</feature>
<evidence type="ECO:0000313" key="3">
    <source>
        <dbReference type="Proteomes" id="UP000516046"/>
    </source>
</evidence>
<gene>
    <name evidence="2" type="ORF">H6X83_06710</name>
</gene>
<dbReference type="InterPro" id="IPR023804">
    <property type="entry name" value="DUF3792_TM"/>
</dbReference>
<keyword evidence="1" id="KW-0472">Membrane</keyword>
<feature type="transmembrane region" description="Helical" evidence="1">
    <location>
        <begin position="12"/>
        <end position="39"/>
    </location>
</feature>
<name>A0A7G9WKS0_9FIRM</name>
<evidence type="ECO:0000313" key="2">
    <source>
        <dbReference type="EMBL" id="QNO19282.1"/>
    </source>
</evidence>
<dbReference type="AlphaFoldDB" id="A0A7G9WKS0"/>
<feature type="transmembrane region" description="Helical" evidence="1">
    <location>
        <begin position="79"/>
        <end position="99"/>
    </location>
</feature>